<dbReference type="PANTHER" id="PTHR41807">
    <property type="entry name" value="GLUTATHIONE TRANSFERASE 3"/>
    <property type="match status" value="1"/>
</dbReference>
<feature type="transmembrane region" description="Helical" evidence="2">
    <location>
        <begin position="350"/>
        <end position="371"/>
    </location>
</feature>
<dbReference type="InterPro" id="IPR038872">
    <property type="entry name" value="Put_GTT3"/>
</dbReference>
<reference evidence="3" key="1">
    <citation type="submission" date="2016-04" db="EMBL/GenBank/DDBJ databases">
        <authorList>
            <person name="Nguyen H.D."/>
            <person name="Kesanakurti P."/>
            <person name="Cullis J."/>
            <person name="Levesque C.A."/>
            <person name="Hambleton S."/>
        </authorList>
    </citation>
    <scope>NUCLEOTIDE SEQUENCE</scope>
    <source>
        <strain evidence="3">DAOMC 238032</strain>
    </source>
</reference>
<accession>A0A177U0J9</accession>
<keyword evidence="2" id="KW-1133">Transmembrane helix</keyword>
<feature type="transmembrane region" description="Helical" evidence="2">
    <location>
        <begin position="318"/>
        <end position="338"/>
    </location>
</feature>
<protein>
    <submittedName>
        <fullName evidence="3">Uncharacterized protein</fullName>
    </submittedName>
</protein>
<name>A0A177U0J9_9BASI</name>
<dbReference type="Proteomes" id="UP000077671">
    <property type="component" value="Unassembled WGS sequence"/>
</dbReference>
<keyword evidence="2" id="KW-0472">Membrane</keyword>
<gene>
    <name evidence="3" type="ORF">A4X03_0g5846</name>
</gene>
<keyword evidence="2" id="KW-0812">Transmembrane</keyword>
<feature type="compositionally biased region" description="Low complexity" evidence="1">
    <location>
        <begin position="76"/>
        <end position="87"/>
    </location>
</feature>
<feature type="region of interest" description="Disordered" evidence="1">
    <location>
        <begin position="76"/>
        <end position="124"/>
    </location>
</feature>
<sequence>MSSAPYKGALRSKRKAELTEIAASLSIPLDAEAKKDDIEHLIRAHLLDVKTQAVLRNNATYSGLYDSMEYGRASRSSVVDSDASESGSPERQLGRSPRKHGARGSSRLNGVGSPSASASAHAARLDAEAAVEHAGTAAREAGNALSTLVRRTSARARSSIEDLASRFRSGAVAAGHEVADEVAEARAEASSATRAVSRRVSAGVTKVQNDAVSAYENAREWASDAEHVAQIVVGLELLILLVNATPIRTVLVGQPTSAVHAAAEAAKHTLKAAGHKVLQHETQAQVHTALSKFWAFLPKLYAFVPFPAIFSRTFLHPFALWAGLTVLLPWVASHLITFEHRKRATRAHGARAPASVLVFNIVRLVMLLYLAHLVPSDPAVSWFSHQASSLTGHHPAAAGHVPIPPAVVGVAAGRTGVPLTATSSSSWTPVVNALSYVHHGADVVGDVLAYGRHVNGVLGADVQILGTLLSFGVALAEQVAH</sequence>
<feature type="compositionally biased region" description="Low complexity" evidence="1">
    <location>
        <begin position="113"/>
        <end position="122"/>
    </location>
</feature>
<evidence type="ECO:0000313" key="4">
    <source>
        <dbReference type="Proteomes" id="UP000077671"/>
    </source>
</evidence>
<dbReference type="EMBL" id="LWDD02001002">
    <property type="protein sequence ID" value="KAE8253616.1"/>
    <property type="molecule type" value="Genomic_DNA"/>
</dbReference>
<evidence type="ECO:0000256" key="1">
    <source>
        <dbReference type="SAM" id="MobiDB-lite"/>
    </source>
</evidence>
<dbReference type="PANTHER" id="PTHR41807:SF1">
    <property type="entry name" value="GLUTATHIONE TRANSFERASE 3"/>
    <property type="match status" value="1"/>
</dbReference>
<evidence type="ECO:0000256" key="2">
    <source>
        <dbReference type="SAM" id="Phobius"/>
    </source>
</evidence>
<evidence type="ECO:0000313" key="3">
    <source>
        <dbReference type="EMBL" id="KAE8253616.1"/>
    </source>
</evidence>
<dbReference type="AlphaFoldDB" id="A0A177U0J9"/>
<comment type="caution">
    <text evidence="3">The sequence shown here is derived from an EMBL/GenBank/DDBJ whole genome shotgun (WGS) entry which is preliminary data.</text>
</comment>
<organism evidence="3 4">
    <name type="scientific">Tilletia caries</name>
    <name type="common">wheat bunt fungus</name>
    <dbReference type="NCBI Taxonomy" id="13290"/>
    <lineage>
        <taxon>Eukaryota</taxon>
        <taxon>Fungi</taxon>
        <taxon>Dikarya</taxon>
        <taxon>Basidiomycota</taxon>
        <taxon>Ustilaginomycotina</taxon>
        <taxon>Exobasidiomycetes</taxon>
        <taxon>Tilletiales</taxon>
        <taxon>Tilletiaceae</taxon>
        <taxon>Tilletia</taxon>
    </lineage>
</organism>
<dbReference type="GO" id="GO:0016020">
    <property type="term" value="C:membrane"/>
    <property type="evidence" value="ECO:0007669"/>
    <property type="project" value="TreeGrafter"/>
</dbReference>
<reference evidence="3" key="2">
    <citation type="journal article" date="2019" name="IMA Fungus">
        <title>Genome sequencing and comparison of five Tilletia species to identify candidate genes for the detection of regulated species infecting wheat.</title>
        <authorList>
            <person name="Nguyen H.D.T."/>
            <person name="Sultana T."/>
            <person name="Kesanakurti P."/>
            <person name="Hambleton S."/>
        </authorList>
    </citation>
    <scope>NUCLEOTIDE SEQUENCE</scope>
    <source>
        <strain evidence="3">DAOMC 238032</strain>
    </source>
</reference>
<proteinExistence type="predicted"/>